<evidence type="ECO:0000313" key="2">
    <source>
        <dbReference type="Proteomes" id="UP001299876"/>
    </source>
</evidence>
<name>A0ABT0ET58_9PSED</name>
<accession>A0ABT0ET58</accession>
<sequence length="54" mass="6121">MSYQIELVCCPPTWTQPLGDQHEKAKANFLTHEVEDLNAVDLKAEMDDSNEAPF</sequence>
<organism evidence="1 2">
    <name type="scientific">Pseudomonas violetae</name>
    <dbReference type="NCBI Taxonomy" id="2915813"/>
    <lineage>
        <taxon>Bacteria</taxon>
        <taxon>Pseudomonadati</taxon>
        <taxon>Pseudomonadota</taxon>
        <taxon>Gammaproteobacteria</taxon>
        <taxon>Pseudomonadales</taxon>
        <taxon>Pseudomonadaceae</taxon>
        <taxon>Pseudomonas</taxon>
    </lineage>
</organism>
<dbReference type="EMBL" id="JAKNRW010000001">
    <property type="protein sequence ID" value="MCK1788682.1"/>
    <property type="molecule type" value="Genomic_DNA"/>
</dbReference>
<dbReference type="RefSeq" id="WP_247285620.1">
    <property type="nucleotide sequence ID" value="NZ_JAKNRW010000001.1"/>
</dbReference>
<protein>
    <submittedName>
        <fullName evidence="1">Uncharacterized protein</fullName>
    </submittedName>
</protein>
<evidence type="ECO:0000313" key="1">
    <source>
        <dbReference type="EMBL" id="MCK1788682.1"/>
    </source>
</evidence>
<proteinExistence type="predicted"/>
<keyword evidence="2" id="KW-1185">Reference proteome</keyword>
<dbReference type="Proteomes" id="UP001299876">
    <property type="component" value="Unassembled WGS sequence"/>
</dbReference>
<reference evidence="1 2" key="1">
    <citation type="submission" date="2022-02" db="EMBL/GenBank/DDBJ databases">
        <title>Comparative genomics of the first Antarctic Pseudomonas spp. capable of biotransforming 2,4,6-Trinitrotoluene.</title>
        <authorList>
            <person name="Cabrera M.A."/>
            <person name="Marquez S.L."/>
            <person name="Perez-Donoso J.M."/>
        </authorList>
    </citation>
    <scope>NUCLEOTIDE SEQUENCE [LARGE SCALE GENOMIC DNA]</scope>
    <source>
        <strain evidence="1 2">TNT19</strain>
    </source>
</reference>
<comment type="caution">
    <text evidence="1">The sequence shown here is derived from an EMBL/GenBank/DDBJ whole genome shotgun (WGS) entry which is preliminary data.</text>
</comment>
<gene>
    <name evidence="1" type="ORF">L9059_00445</name>
</gene>